<proteinExistence type="predicted"/>
<dbReference type="Proteomes" id="UP000887576">
    <property type="component" value="Unplaced"/>
</dbReference>
<name>A0AC34QWG6_9BILA</name>
<evidence type="ECO:0000313" key="2">
    <source>
        <dbReference type="WBParaSite" id="JU765_v2.g19933.t1"/>
    </source>
</evidence>
<accession>A0AC34QWG6</accession>
<dbReference type="WBParaSite" id="JU765_v2.g19933.t1">
    <property type="protein sequence ID" value="JU765_v2.g19933.t1"/>
    <property type="gene ID" value="JU765_v2.g19933"/>
</dbReference>
<reference evidence="2" key="1">
    <citation type="submission" date="2022-11" db="UniProtKB">
        <authorList>
            <consortium name="WormBaseParasite"/>
        </authorList>
    </citation>
    <scope>IDENTIFICATION</scope>
</reference>
<evidence type="ECO:0000313" key="1">
    <source>
        <dbReference type="Proteomes" id="UP000887576"/>
    </source>
</evidence>
<protein>
    <submittedName>
        <fullName evidence="2">Ubiquitin-like protease family profile domain-containing protein</fullName>
    </submittedName>
</protein>
<sequence length="435" mass="49126">MDTRDYGHDDIADFYFYRQDYVFIPIVHVNHHFLVVVVNPNGAIQTIHDFPEISKIIPITKILIFDSKTDATPDPIDTHKRIYTLVKMFLYFSYYRNSVIAPGIVDDKRYEQITVNVPQQGNAYDCGFYVMKIVEKFFKNPPDLSNCLLLCLFEASLFLLWSVAVDNSSLSSNSTFLAAEPIIKQVGDKLKFLKDGTVQLNVVDSVFFLEVFDGKIVDLNKGVHFCFKAKNTTSKSDNCPENYCDIFIKNVDYGQEGKDVLLFVSMGSSHATVDYHNGTFIEIRETFMFLNNDTLISRDCTWDTSLGYLEAKLINMNHRIIYLSNTKIRVLKNDTMKNSDVSDEMTVGGVIGFGTIAALVLAAILIGAFCFCRIKIKDKRNVKKNSKGTKHVVAIAAKGTVKMEDKKVEEPIATTAPIVQDAVQEVPTTNKEEKK</sequence>
<organism evidence="1 2">
    <name type="scientific">Panagrolaimus sp. JU765</name>
    <dbReference type="NCBI Taxonomy" id="591449"/>
    <lineage>
        <taxon>Eukaryota</taxon>
        <taxon>Metazoa</taxon>
        <taxon>Ecdysozoa</taxon>
        <taxon>Nematoda</taxon>
        <taxon>Chromadorea</taxon>
        <taxon>Rhabditida</taxon>
        <taxon>Tylenchina</taxon>
        <taxon>Panagrolaimomorpha</taxon>
        <taxon>Panagrolaimoidea</taxon>
        <taxon>Panagrolaimidae</taxon>
        <taxon>Panagrolaimus</taxon>
    </lineage>
</organism>